<organism evidence="1 2">
    <name type="scientific">Symmachiella dynata</name>
    <dbReference type="NCBI Taxonomy" id="2527995"/>
    <lineage>
        <taxon>Bacteria</taxon>
        <taxon>Pseudomonadati</taxon>
        <taxon>Planctomycetota</taxon>
        <taxon>Planctomycetia</taxon>
        <taxon>Planctomycetales</taxon>
        <taxon>Planctomycetaceae</taxon>
        <taxon>Symmachiella</taxon>
    </lineage>
</organism>
<dbReference type="EMBL" id="CP036276">
    <property type="protein sequence ID" value="QDU45699.1"/>
    <property type="molecule type" value="Genomic_DNA"/>
</dbReference>
<keyword evidence="2" id="KW-1185">Reference proteome</keyword>
<dbReference type="AlphaFoldDB" id="A0A517ZT98"/>
<protein>
    <submittedName>
        <fullName evidence="1">Uncharacterized protein</fullName>
    </submittedName>
</protein>
<proteinExistence type="predicted"/>
<sequence length="150" mass="17088">MGGLTLIFSTKSTEFFSIESQLHRPILTWNMGNVSNEIDKIGPQKIWSERVANRPIEHLTLVDKFKQADQTTRAIMDHIERGFLPKVNDLERLVRPNPDAQGQQEDVTNLRVRNYAANVISSDDFTHEQSRLLDDCLKAIDVDVARELGS</sequence>
<dbReference type="Proteomes" id="UP000319383">
    <property type="component" value="Chromosome"/>
</dbReference>
<gene>
    <name evidence="1" type="ORF">Mal52_41940</name>
</gene>
<dbReference type="KEGG" id="sdyn:Mal52_41940"/>
<reference evidence="1 2" key="1">
    <citation type="submission" date="2019-02" db="EMBL/GenBank/DDBJ databases">
        <title>Deep-cultivation of Planctomycetes and their phenomic and genomic characterization uncovers novel biology.</title>
        <authorList>
            <person name="Wiegand S."/>
            <person name="Jogler M."/>
            <person name="Boedeker C."/>
            <person name="Pinto D."/>
            <person name="Vollmers J."/>
            <person name="Rivas-Marin E."/>
            <person name="Kohn T."/>
            <person name="Peeters S.H."/>
            <person name="Heuer A."/>
            <person name="Rast P."/>
            <person name="Oberbeckmann S."/>
            <person name="Bunk B."/>
            <person name="Jeske O."/>
            <person name="Meyerdierks A."/>
            <person name="Storesund J.E."/>
            <person name="Kallscheuer N."/>
            <person name="Luecker S."/>
            <person name="Lage O.M."/>
            <person name="Pohl T."/>
            <person name="Merkel B.J."/>
            <person name="Hornburger P."/>
            <person name="Mueller R.-W."/>
            <person name="Bruemmer F."/>
            <person name="Labrenz M."/>
            <person name="Spormann A.M."/>
            <person name="Op den Camp H."/>
            <person name="Overmann J."/>
            <person name="Amann R."/>
            <person name="Jetten M.S.M."/>
            <person name="Mascher T."/>
            <person name="Medema M.H."/>
            <person name="Devos D.P."/>
            <person name="Kaster A.-K."/>
            <person name="Ovreas L."/>
            <person name="Rohde M."/>
            <person name="Galperin M.Y."/>
            <person name="Jogler C."/>
        </authorList>
    </citation>
    <scope>NUCLEOTIDE SEQUENCE [LARGE SCALE GENOMIC DNA]</scope>
    <source>
        <strain evidence="1 2">Mal52</strain>
    </source>
</reference>
<name>A0A517ZT98_9PLAN</name>
<evidence type="ECO:0000313" key="2">
    <source>
        <dbReference type="Proteomes" id="UP000319383"/>
    </source>
</evidence>
<evidence type="ECO:0000313" key="1">
    <source>
        <dbReference type="EMBL" id="QDU45699.1"/>
    </source>
</evidence>
<accession>A0A517ZT98</accession>